<accession>A0A9D3YU09</accession>
<comment type="caution">
    <text evidence="1">The sequence shown here is derived from an EMBL/GenBank/DDBJ whole genome shotgun (WGS) entry which is preliminary data.</text>
</comment>
<organism evidence="1 2">
    <name type="scientific">Dreissena polymorpha</name>
    <name type="common">Zebra mussel</name>
    <name type="synonym">Mytilus polymorpha</name>
    <dbReference type="NCBI Taxonomy" id="45954"/>
    <lineage>
        <taxon>Eukaryota</taxon>
        <taxon>Metazoa</taxon>
        <taxon>Spiralia</taxon>
        <taxon>Lophotrochozoa</taxon>
        <taxon>Mollusca</taxon>
        <taxon>Bivalvia</taxon>
        <taxon>Autobranchia</taxon>
        <taxon>Heteroconchia</taxon>
        <taxon>Euheterodonta</taxon>
        <taxon>Imparidentia</taxon>
        <taxon>Neoheterodontei</taxon>
        <taxon>Myida</taxon>
        <taxon>Dreissenoidea</taxon>
        <taxon>Dreissenidae</taxon>
        <taxon>Dreissena</taxon>
    </lineage>
</organism>
<sequence>MQFAVTADCYFPVQKMPCFTVRIHIQTKKLNPVKADRVPAEPRYTVTPPALTGAITASNHGRAAATPRFNRGQPGLHRESIQMFNTSVMNQELPGRTGNDRLCTGNNRNFTGNNRDGTVRAPVYLCNVAIKRLPAFTGAPSGSCRGSALLGCVWTPVELRCRPGCSRCRPGCSRCHAGRCRSYLVTPCSSHRY</sequence>
<reference evidence="1" key="2">
    <citation type="submission" date="2020-11" db="EMBL/GenBank/DDBJ databases">
        <authorList>
            <person name="McCartney M.A."/>
            <person name="Auch B."/>
            <person name="Kono T."/>
            <person name="Mallez S."/>
            <person name="Becker A."/>
            <person name="Gohl D.M."/>
            <person name="Silverstein K.A.T."/>
            <person name="Koren S."/>
            <person name="Bechman K.B."/>
            <person name="Herman A."/>
            <person name="Abrahante J.E."/>
            <person name="Garbe J."/>
        </authorList>
    </citation>
    <scope>NUCLEOTIDE SEQUENCE</scope>
    <source>
        <strain evidence="1">Duluth1</strain>
        <tissue evidence="1">Whole animal</tissue>
    </source>
</reference>
<evidence type="ECO:0000313" key="2">
    <source>
        <dbReference type="Proteomes" id="UP000828390"/>
    </source>
</evidence>
<keyword evidence="2" id="KW-1185">Reference proteome</keyword>
<dbReference type="EMBL" id="JAIWYP010000015">
    <property type="protein sequence ID" value="KAH3705130.1"/>
    <property type="molecule type" value="Genomic_DNA"/>
</dbReference>
<dbReference type="Proteomes" id="UP000828390">
    <property type="component" value="Unassembled WGS sequence"/>
</dbReference>
<protein>
    <submittedName>
        <fullName evidence="1">Uncharacterized protein</fullName>
    </submittedName>
</protein>
<dbReference type="AlphaFoldDB" id="A0A9D3YU09"/>
<name>A0A9D3YU09_DREPO</name>
<proteinExistence type="predicted"/>
<evidence type="ECO:0000313" key="1">
    <source>
        <dbReference type="EMBL" id="KAH3705130.1"/>
    </source>
</evidence>
<reference evidence="1" key="1">
    <citation type="journal article" date="2019" name="bioRxiv">
        <title>The Genome of the Zebra Mussel, Dreissena polymorpha: A Resource for Invasive Species Research.</title>
        <authorList>
            <person name="McCartney M.A."/>
            <person name="Auch B."/>
            <person name="Kono T."/>
            <person name="Mallez S."/>
            <person name="Zhang Y."/>
            <person name="Obille A."/>
            <person name="Becker A."/>
            <person name="Abrahante J.E."/>
            <person name="Garbe J."/>
            <person name="Badalamenti J.P."/>
            <person name="Herman A."/>
            <person name="Mangelson H."/>
            <person name="Liachko I."/>
            <person name="Sullivan S."/>
            <person name="Sone E.D."/>
            <person name="Koren S."/>
            <person name="Silverstein K.A.T."/>
            <person name="Beckman K.B."/>
            <person name="Gohl D.M."/>
        </authorList>
    </citation>
    <scope>NUCLEOTIDE SEQUENCE</scope>
    <source>
        <strain evidence="1">Duluth1</strain>
        <tissue evidence="1">Whole animal</tissue>
    </source>
</reference>
<gene>
    <name evidence="1" type="ORF">DPMN_080195</name>
</gene>